<comment type="caution">
    <text evidence="2">The sequence shown here is derived from an EMBL/GenBank/DDBJ whole genome shotgun (WGS) entry which is preliminary data.</text>
</comment>
<dbReference type="InterPro" id="IPR021944">
    <property type="entry name" value="DUF3560"/>
</dbReference>
<organism evidence="2 3">
    <name type="scientific">Williamsia limnetica</name>
    <dbReference type="NCBI Taxonomy" id="882452"/>
    <lineage>
        <taxon>Bacteria</taxon>
        <taxon>Bacillati</taxon>
        <taxon>Actinomycetota</taxon>
        <taxon>Actinomycetes</taxon>
        <taxon>Mycobacteriales</taxon>
        <taxon>Nocardiaceae</taxon>
        <taxon>Williamsia</taxon>
    </lineage>
</organism>
<dbReference type="EMBL" id="QJSP01000016">
    <property type="protein sequence ID" value="PYE13461.1"/>
    <property type="molecule type" value="Genomic_DNA"/>
</dbReference>
<keyword evidence="3" id="KW-1185">Reference proteome</keyword>
<evidence type="ECO:0000313" key="2">
    <source>
        <dbReference type="EMBL" id="PYE13461.1"/>
    </source>
</evidence>
<dbReference type="Proteomes" id="UP000247591">
    <property type="component" value="Unassembled WGS sequence"/>
</dbReference>
<feature type="region of interest" description="Disordered" evidence="1">
    <location>
        <begin position="321"/>
        <end position="340"/>
    </location>
</feature>
<proteinExistence type="predicted"/>
<gene>
    <name evidence="2" type="ORF">DFR67_11615</name>
</gene>
<dbReference type="RefSeq" id="WP_110471847.1">
    <property type="nucleotide sequence ID" value="NZ_QJSP01000016.1"/>
</dbReference>
<protein>
    <submittedName>
        <fullName evidence="2">Uncharacterized protein DUF3560</fullName>
    </submittedName>
</protein>
<sequence>MTITISHTAADGTLVEGTSKGDGTNTVLKAHGFRWFRTLGLWGIAASRDRQPNEYKINRAADALRAAGHTVTVDIDRDHRPAADAEADRLDRQDGRAAALAAKAARKHQAAQAAWDKDKAATAALPPGGEPIKVGHHSEGWHRNALDKAWKTLGAAVAAEATATDADHRAQAAAATTGHRYNPTTVANRIDTLEAEHRPDQRALDGHTRTLFTDARGDKRTETTPAATGMHRDRIIARMAQLAEDIAHWTSVRADQIAAGQATNYTRETITPGDLVRDRYNDWLRVRRTNAKSVTVEYPARHGDGMLTATIKYPDLTGHRAATPAADDEYPNPATTRQAG</sequence>
<evidence type="ECO:0000256" key="1">
    <source>
        <dbReference type="SAM" id="MobiDB-lite"/>
    </source>
</evidence>
<reference evidence="2 3" key="1">
    <citation type="submission" date="2018-06" db="EMBL/GenBank/DDBJ databases">
        <title>Genomic Encyclopedia of Type Strains, Phase IV (KMG-IV): sequencing the most valuable type-strain genomes for metagenomic binning, comparative biology and taxonomic classification.</title>
        <authorList>
            <person name="Goeker M."/>
        </authorList>
    </citation>
    <scope>NUCLEOTIDE SEQUENCE [LARGE SCALE GENOMIC DNA]</scope>
    <source>
        <strain evidence="2 3">DSM 45521</strain>
    </source>
</reference>
<dbReference type="Pfam" id="PF12083">
    <property type="entry name" value="DUF3560"/>
    <property type="match status" value="1"/>
</dbReference>
<feature type="region of interest" description="Disordered" evidence="1">
    <location>
        <begin position="203"/>
        <end position="224"/>
    </location>
</feature>
<dbReference type="AlphaFoldDB" id="A0A318RE22"/>
<evidence type="ECO:0000313" key="3">
    <source>
        <dbReference type="Proteomes" id="UP000247591"/>
    </source>
</evidence>
<dbReference type="OrthoDB" id="9803716at2"/>
<accession>A0A318RE22</accession>
<name>A0A318RE22_WILLI</name>